<evidence type="ECO:0000313" key="2">
    <source>
        <dbReference type="EMBL" id="PSB00694.1"/>
    </source>
</evidence>
<dbReference type="AlphaFoldDB" id="A0A2T1BXN7"/>
<protein>
    <recommendedName>
        <fullName evidence="4">DUF4335 domain-containing protein</fullName>
    </recommendedName>
</protein>
<evidence type="ECO:0000256" key="1">
    <source>
        <dbReference type="SAM" id="MobiDB-lite"/>
    </source>
</evidence>
<feature type="compositionally biased region" description="Polar residues" evidence="1">
    <location>
        <begin position="370"/>
        <end position="381"/>
    </location>
</feature>
<feature type="compositionally biased region" description="Low complexity" evidence="1">
    <location>
        <begin position="585"/>
        <end position="598"/>
    </location>
</feature>
<evidence type="ECO:0000313" key="3">
    <source>
        <dbReference type="Proteomes" id="UP000238762"/>
    </source>
</evidence>
<organism evidence="2 3">
    <name type="scientific">Merismopedia glauca CCAP 1448/3</name>
    <dbReference type="NCBI Taxonomy" id="1296344"/>
    <lineage>
        <taxon>Bacteria</taxon>
        <taxon>Bacillati</taxon>
        <taxon>Cyanobacteriota</taxon>
        <taxon>Cyanophyceae</taxon>
        <taxon>Synechococcales</taxon>
        <taxon>Merismopediaceae</taxon>
        <taxon>Merismopedia</taxon>
    </lineage>
</organism>
<feature type="compositionally biased region" description="Low complexity" evidence="1">
    <location>
        <begin position="382"/>
        <end position="417"/>
    </location>
</feature>
<feature type="compositionally biased region" description="Polar residues" evidence="1">
    <location>
        <begin position="560"/>
        <end position="583"/>
    </location>
</feature>
<dbReference type="Pfam" id="PF14233">
    <property type="entry name" value="DUF4335"/>
    <property type="match status" value="1"/>
</dbReference>
<reference evidence="2 3" key="1">
    <citation type="submission" date="2018-02" db="EMBL/GenBank/DDBJ databases">
        <authorList>
            <person name="Cohen D.B."/>
            <person name="Kent A.D."/>
        </authorList>
    </citation>
    <scope>NUCLEOTIDE SEQUENCE [LARGE SCALE GENOMIC DNA]</scope>
    <source>
        <strain evidence="2 3">CCAP 1448/3</strain>
    </source>
</reference>
<sequence length="729" mass="76242">MALFNSVVRKYTPPTCTLEVRGKESLLSRWAGRTILQDLKFKLSFDDPRQPDEKQVSIWGDRSGLEALSSAVSDYIQNFLQSRDGDVGVNGKEPITDSVPRTKTNSARTAIDLPSTKTEASPVVASETAPTKVIPISPIFQQRQTLNPYLKPKGLVTHELFLGALQTPESGASIDLSALQLFDLATALDAYGAEMLDLPVLGGRSRRSIPPWGYAAGAAAAVAAAIGLTPAVMRLANTSNQNSTVVAVSDSQETPTSTTSIPNSESASIPSPIGSPTPLLSPTGAVPPGQSLPFGAAPPGVTTTPGNTSVNPATGIPSNVPGIPNGLGTTGQPAPGVNNGSTPPSVSSTKVGAPNGRSPQYSFAPPGVAFNSNSQFKTANPSGSSSSVKRSTSSQGNTSNSSSNNFLSSLQNPPNSSRTGNTSKNQSQNNRRVTTNKKARTPVPVFSTGQVQPYVDPGDNPVNFGVIAQGENTSPNPSTTRMRRSSNQRQQPKVVRSQPSKEFKVAAGTSALPTFTTNDFTPSPSSNPVAETTPENPTPVVPQFVPNPTPPALGEIPPLNDNSSNPITTVSPVPSINSGNPSVAISPGISSPGNSPESTSATALIPPSNPITAITVPTPDTRQSSVNNDLAAVRSLDSIQASEVKRYFEGQWKPIKEVKQSLDYTLAIDPNGSVARIIPITDVSRQYIDRTGMPKLTNIPMVSPVGGSRSLKIRVSLEPDGTVKTFQEP</sequence>
<dbReference type="EMBL" id="PVWJ01000171">
    <property type="protein sequence ID" value="PSB00694.1"/>
    <property type="molecule type" value="Genomic_DNA"/>
</dbReference>
<gene>
    <name evidence="2" type="ORF">C7B64_22205</name>
</gene>
<feature type="compositionally biased region" description="Polar residues" evidence="1">
    <location>
        <begin position="246"/>
        <end position="269"/>
    </location>
</feature>
<dbReference type="InterPro" id="IPR025569">
    <property type="entry name" value="DUF4335"/>
</dbReference>
<feature type="compositionally biased region" description="Polar residues" evidence="1">
    <location>
        <begin position="418"/>
        <end position="433"/>
    </location>
</feature>
<dbReference type="RefSeq" id="WP_106291498.1">
    <property type="nucleotide sequence ID" value="NZ_PVWJ01000171.1"/>
</dbReference>
<comment type="caution">
    <text evidence="2">The sequence shown here is derived from an EMBL/GenBank/DDBJ whole genome shotgun (WGS) entry which is preliminary data.</text>
</comment>
<name>A0A2T1BXN7_9CYAN</name>
<feature type="compositionally biased region" description="Polar residues" evidence="1">
    <location>
        <begin position="470"/>
        <end position="480"/>
    </location>
</feature>
<dbReference type="Proteomes" id="UP000238762">
    <property type="component" value="Unassembled WGS sequence"/>
</dbReference>
<feature type="region of interest" description="Disordered" evidence="1">
    <location>
        <begin position="246"/>
        <end position="538"/>
    </location>
</feature>
<keyword evidence="3" id="KW-1185">Reference proteome</keyword>
<feature type="compositionally biased region" description="Polar residues" evidence="1">
    <location>
        <begin position="338"/>
        <end position="350"/>
    </location>
</feature>
<feature type="compositionally biased region" description="Polar residues" evidence="1">
    <location>
        <begin position="511"/>
        <end position="526"/>
    </location>
</feature>
<proteinExistence type="predicted"/>
<feature type="region of interest" description="Disordered" evidence="1">
    <location>
        <begin position="552"/>
        <end position="612"/>
    </location>
</feature>
<reference evidence="2 3" key="2">
    <citation type="submission" date="2018-03" db="EMBL/GenBank/DDBJ databases">
        <title>The ancient ancestry and fast evolution of plastids.</title>
        <authorList>
            <person name="Moore K.R."/>
            <person name="Magnabosco C."/>
            <person name="Momper L."/>
            <person name="Gold D.A."/>
            <person name="Bosak T."/>
            <person name="Fournier G.P."/>
        </authorList>
    </citation>
    <scope>NUCLEOTIDE SEQUENCE [LARGE SCALE GENOMIC DNA]</scope>
    <source>
        <strain evidence="2 3">CCAP 1448/3</strain>
    </source>
</reference>
<feature type="compositionally biased region" description="Polar residues" evidence="1">
    <location>
        <begin position="301"/>
        <end position="312"/>
    </location>
</feature>
<evidence type="ECO:0008006" key="4">
    <source>
        <dbReference type="Google" id="ProtNLM"/>
    </source>
</evidence>
<dbReference type="OrthoDB" id="425813at2"/>
<accession>A0A2T1BXN7</accession>